<dbReference type="CDD" id="cd18740">
    <property type="entry name" value="PIN_VapC4-5_FitB-like"/>
    <property type="match status" value="1"/>
</dbReference>
<dbReference type="InterPro" id="IPR050556">
    <property type="entry name" value="Type_II_TA_system_RNase"/>
</dbReference>
<dbReference type="EC" id="3.1.-.-" evidence="9"/>
<dbReference type="SMART" id="SM00670">
    <property type="entry name" value="PINc"/>
    <property type="match status" value="1"/>
</dbReference>
<evidence type="ECO:0000256" key="3">
    <source>
        <dbReference type="ARBA" id="ARBA00022722"/>
    </source>
</evidence>
<dbReference type="PANTHER" id="PTHR33653:SF1">
    <property type="entry name" value="RIBONUCLEASE VAPC2"/>
    <property type="match status" value="1"/>
</dbReference>
<sequence length="132" mass="14962">MKFYMLDTNMVSHIIRQNPKAITRLLNIPIHTLCISAITEAELYYGLAKRPEAVKLKKLIDEFLLRVDVMPFDSSVAKIYGEFKTQAESLGKNLAPLDMQIAAHAFSLNAILVTNDQAFKQIPNLQIEDWLA</sequence>
<feature type="domain" description="PIN" evidence="8">
    <location>
        <begin position="2"/>
        <end position="121"/>
    </location>
</feature>
<dbReference type="RefSeq" id="WP_135710556.1">
    <property type="nucleotide sequence ID" value="NZ_CABFKI010000009.1"/>
</dbReference>
<dbReference type="InterPro" id="IPR002716">
    <property type="entry name" value="PIN_dom"/>
</dbReference>
<protein>
    <submittedName>
        <fullName evidence="9">Nucleic acid-binding protein</fullName>
        <ecNumber evidence="9">3.1.-.-</ecNumber>
    </submittedName>
</protein>
<dbReference type="SUPFAM" id="SSF88723">
    <property type="entry name" value="PIN domain-like"/>
    <property type="match status" value="1"/>
</dbReference>
<dbReference type="PANTHER" id="PTHR33653">
    <property type="entry name" value="RIBONUCLEASE VAPC2"/>
    <property type="match status" value="1"/>
</dbReference>
<comment type="similarity">
    <text evidence="7">Belongs to the PINc/VapC protein family.</text>
</comment>
<dbReference type="Pfam" id="PF01850">
    <property type="entry name" value="PIN"/>
    <property type="match status" value="1"/>
</dbReference>
<evidence type="ECO:0000256" key="4">
    <source>
        <dbReference type="ARBA" id="ARBA00022723"/>
    </source>
</evidence>
<keyword evidence="10" id="KW-1185">Reference proteome</keyword>
<evidence type="ECO:0000313" key="10">
    <source>
        <dbReference type="Proteomes" id="UP000308167"/>
    </source>
</evidence>
<accession>A0ABY6TLD1</accession>
<organism evidence="9 10">
    <name type="scientific">Actinobacillus porcinus</name>
    <dbReference type="NCBI Taxonomy" id="51048"/>
    <lineage>
        <taxon>Bacteria</taxon>
        <taxon>Pseudomonadati</taxon>
        <taxon>Pseudomonadota</taxon>
        <taxon>Gammaproteobacteria</taxon>
        <taxon>Pasteurellales</taxon>
        <taxon>Pasteurellaceae</taxon>
        <taxon>Actinobacillus</taxon>
    </lineage>
</organism>
<keyword evidence="3" id="KW-0540">Nuclease</keyword>
<keyword evidence="4" id="KW-0479">Metal-binding</keyword>
<keyword evidence="6" id="KW-0460">Magnesium</keyword>
<evidence type="ECO:0000256" key="1">
    <source>
        <dbReference type="ARBA" id="ARBA00001946"/>
    </source>
</evidence>
<evidence type="ECO:0000256" key="6">
    <source>
        <dbReference type="ARBA" id="ARBA00022842"/>
    </source>
</evidence>
<comment type="cofactor">
    <cofactor evidence="1">
        <name>Mg(2+)</name>
        <dbReference type="ChEBI" id="CHEBI:18420"/>
    </cofactor>
</comment>
<proteinExistence type="inferred from homology"/>
<keyword evidence="5 9" id="KW-0378">Hydrolase</keyword>
<comment type="caution">
    <text evidence="9">The sequence shown here is derived from an EMBL/GenBank/DDBJ whole genome shotgun (WGS) entry which is preliminary data.</text>
</comment>
<dbReference type="EMBL" id="CABFKI010000009">
    <property type="protein sequence ID" value="VTU08641.1"/>
    <property type="molecule type" value="Genomic_DNA"/>
</dbReference>
<reference evidence="9 10" key="1">
    <citation type="submission" date="2019-05" db="EMBL/GenBank/DDBJ databases">
        <authorList>
            <consortium name="Pathogen Informatics"/>
        </authorList>
    </citation>
    <scope>NUCLEOTIDE SEQUENCE [LARGE SCALE GENOMIC DNA]</scope>
    <source>
        <strain evidence="9 10">NM319</strain>
    </source>
</reference>
<evidence type="ECO:0000259" key="8">
    <source>
        <dbReference type="SMART" id="SM00670"/>
    </source>
</evidence>
<keyword evidence="2" id="KW-1277">Toxin-antitoxin system</keyword>
<evidence type="ECO:0000256" key="5">
    <source>
        <dbReference type="ARBA" id="ARBA00022801"/>
    </source>
</evidence>
<dbReference type="Gene3D" id="3.40.50.1010">
    <property type="entry name" value="5'-nuclease"/>
    <property type="match status" value="1"/>
</dbReference>
<dbReference type="InterPro" id="IPR029060">
    <property type="entry name" value="PIN-like_dom_sf"/>
</dbReference>
<evidence type="ECO:0000256" key="2">
    <source>
        <dbReference type="ARBA" id="ARBA00022649"/>
    </source>
</evidence>
<evidence type="ECO:0000313" key="9">
    <source>
        <dbReference type="EMBL" id="VTU08641.1"/>
    </source>
</evidence>
<dbReference type="GO" id="GO:0016787">
    <property type="term" value="F:hydrolase activity"/>
    <property type="evidence" value="ECO:0007669"/>
    <property type="project" value="UniProtKB-KW"/>
</dbReference>
<dbReference type="Proteomes" id="UP000308167">
    <property type="component" value="Unassembled WGS sequence"/>
</dbReference>
<dbReference type="GeneID" id="86155943"/>
<gene>
    <name evidence="9" type="primary">vapC_2</name>
    <name evidence="9" type="ORF">SAMEA1410922_01543</name>
</gene>
<name>A0ABY6TLD1_9PAST</name>
<evidence type="ECO:0000256" key="7">
    <source>
        <dbReference type="ARBA" id="ARBA00038093"/>
    </source>
</evidence>